<protein>
    <recommendedName>
        <fullName evidence="3">L-fuconate dehydratase</fullName>
        <ecNumber evidence="3">4.2.1.68</ecNumber>
    </recommendedName>
</protein>
<comment type="caution">
    <text evidence="8">The sequence shown here is derived from an EMBL/GenBank/DDBJ whole genome shotgun (WGS) entry which is preliminary data.</text>
</comment>
<dbReference type="PROSITE" id="PS00909">
    <property type="entry name" value="MR_MLE_2"/>
    <property type="match status" value="1"/>
</dbReference>
<dbReference type="InterPro" id="IPR036849">
    <property type="entry name" value="Enolase-like_C_sf"/>
</dbReference>
<dbReference type="Proteomes" id="UP001500620">
    <property type="component" value="Unassembled WGS sequence"/>
</dbReference>
<evidence type="ECO:0000259" key="7">
    <source>
        <dbReference type="SMART" id="SM00922"/>
    </source>
</evidence>
<dbReference type="Pfam" id="PF13378">
    <property type="entry name" value="MR_MLE_C"/>
    <property type="match status" value="1"/>
</dbReference>
<dbReference type="PANTHER" id="PTHR13794">
    <property type="entry name" value="ENOLASE SUPERFAMILY, MANDELATE RACEMASE"/>
    <property type="match status" value="1"/>
</dbReference>
<dbReference type="SFLD" id="SFLDS00001">
    <property type="entry name" value="Enolase"/>
    <property type="match status" value="1"/>
</dbReference>
<dbReference type="Pfam" id="PF02746">
    <property type="entry name" value="MR_MLE_N"/>
    <property type="match status" value="1"/>
</dbReference>
<dbReference type="InterPro" id="IPR034610">
    <property type="entry name" value="L-fuconate_dehydratase"/>
</dbReference>
<dbReference type="InterPro" id="IPR029017">
    <property type="entry name" value="Enolase-like_N"/>
</dbReference>
<keyword evidence="9" id="KW-1185">Reference proteome</keyword>
<feature type="domain" description="Mandelate racemase/muconate lactonizing enzyme C-terminal" evidence="7">
    <location>
        <begin position="200"/>
        <end position="296"/>
    </location>
</feature>
<dbReference type="InterPro" id="IPR018110">
    <property type="entry name" value="Mandel_Rmase/mucon_lact_enz_CS"/>
</dbReference>
<evidence type="ECO:0000256" key="1">
    <source>
        <dbReference type="ARBA" id="ARBA00001737"/>
    </source>
</evidence>
<evidence type="ECO:0000313" key="8">
    <source>
        <dbReference type="EMBL" id="GAA4258393.1"/>
    </source>
</evidence>
<dbReference type="SUPFAM" id="SSF54826">
    <property type="entry name" value="Enolase N-terminal domain-like"/>
    <property type="match status" value="1"/>
</dbReference>
<gene>
    <name evidence="8" type="ORF">GCM10022255_078870</name>
</gene>
<dbReference type="Gene3D" id="3.20.20.120">
    <property type="entry name" value="Enolase-like C-terminal domain"/>
    <property type="match status" value="1"/>
</dbReference>
<dbReference type="EMBL" id="BAABAT010000031">
    <property type="protein sequence ID" value="GAA4258393.1"/>
    <property type="molecule type" value="Genomic_DNA"/>
</dbReference>
<evidence type="ECO:0000313" key="9">
    <source>
        <dbReference type="Proteomes" id="UP001500620"/>
    </source>
</evidence>
<evidence type="ECO:0000256" key="3">
    <source>
        <dbReference type="ARBA" id="ARBA00013142"/>
    </source>
</evidence>
<dbReference type="InterPro" id="IPR046945">
    <property type="entry name" value="RHMD-like"/>
</dbReference>
<keyword evidence="5" id="KW-0460">Magnesium</keyword>
<keyword evidence="6" id="KW-0456">Lyase</keyword>
<evidence type="ECO:0000256" key="6">
    <source>
        <dbReference type="ARBA" id="ARBA00023239"/>
    </source>
</evidence>
<dbReference type="SUPFAM" id="SSF51604">
    <property type="entry name" value="Enolase C-terminal domain-like"/>
    <property type="match status" value="1"/>
</dbReference>
<proteinExistence type="predicted"/>
<dbReference type="InterPro" id="IPR013342">
    <property type="entry name" value="Mandelate_racemase_C"/>
</dbReference>
<reference evidence="9" key="1">
    <citation type="journal article" date="2019" name="Int. J. Syst. Evol. Microbiol.">
        <title>The Global Catalogue of Microorganisms (GCM) 10K type strain sequencing project: providing services to taxonomists for standard genome sequencing and annotation.</title>
        <authorList>
            <consortium name="The Broad Institute Genomics Platform"/>
            <consortium name="The Broad Institute Genome Sequencing Center for Infectious Disease"/>
            <person name="Wu L."/>
            <person name="Ma J."/>
        </authorList>
    </citation>
    <scope>NUCLEOTIDE SEQUENCE [LARGE SCALE GENOMIC DNA]</scope>
    <source>
        <strain evidence="9">JCM 17441</strain>
    </source>
</reference>
<dbReference type="SFLD" id="SFLDF00111">
    <property type="entry name" value="L-fuconate_dehydratase"/>
    <property type="match status" value="1"/>
</dbReference>
<evidence type="ECO:0000256" key="5">
    <source>
        <dbReference type="ARBA" id="ARBA00022842"/>
    </source>
</evidence>
<dbReference type="InterPro" id="IPR013341">
    <property type="entry name" value="Mandelate_racemase_N_dom"/>
</dbReference>
<sequence length="436" mass="48315">MSNRFVELSTYDVRFPTSRQLDGSDAMNPDPDYSAAYVVLRTDAVDGHEGHGFAFTIGRGNEVQTAAILALRPYIVGRLVKEVLDDLGGLWRELVHDSQLRWLGPEKGVMHMAISAVVNALWDLKAKRAGLPLWQLLSSMHPEELVELVDFRYLTDALTPKEALELLRPGAEGREERIATLLAEGYPAYATSPGWLGYDDDKLARLCREAVDAGFTQIKLKVGADLDDDLRRMRIARDVCGPNVRIAVDANQRWDVGTAVEWVRALAPFHPWWVEEPTSPDDVVGHAEIARRIAPVPVATGEHVQNRVVFKQLLQLNAVSFVQLDAARVAGVNENVAILLLAAKFGVPVCPHAGGVGLCELVQHLSLFDYVAVSRSMRNRVIEYVDHLHEHFADPVRLRGGRYLAPLAPGFSSTMRAESIARYAFPDGPIWNPDTP</sequence>
<accession>A0ABP8DKL4</accession>
<dbReference type="CDD" id="cd03324">
    <property type="entry name" value="rTSbeta_L-fuconate_dehydratase"/>
    <property type="match status" value="1"/>
</dbReference>
<comment type="catalytic activity">
    <reaction evidence="1">
        <text>L-fuconate = 2-dehydro-3-deoxy-L-fuconate + H2O</text>
        <dbReference type="Rhea" id="RHEA:22772"/>
        <dbReference type="ChEBI" id="CHEBI:15377"/>
        <dbReference type="ChEBI" id="CHEBI:21291"/>
        <dbReference type="ChEBI" id="CHEBI:37448"/>
        <dbReference type="EC" id="4.2.1.68"/>
    </reaction>
</comment>
<dbReference type="RefSeq" id="WP_345135309.1">
    <property type="nucleotide sequence ID" value="NZ_BAABAT010000031.1"/>
</dbReference>
<keyword evidence="4" id="KW-0479">Metal-binding</keyword>
<organism evidence="8 9">
    <name type="scientific">Dactylosporangium darangshiense</name>
    <dbReference type="NCBI Taxonomy" id="579108"/>
    <lineage>
        <taxon>Bacteria</taxon>
        <taxon>Bacillati</taxon>
        <taxon>Actinomycetota</taxon>
        <taxon>Actinomycetes</taxon>
        <taxon>Micromonosporales</taxon>
        <taxon>Micromonosporaceae</taxon>
        <taxon>Dactylosporangium</taxon>
    </lineage>
</organism>
<dbReference type="SMART" id="SM00922">
    <property type="entry name" value="MR_MLE"/>
    <property type="match status" value="1"/>
</dbReference>
<dbReference type="SFLD" id="SFLDG00179">
    <property type="entry name" value="mandelate_racemase"/>
    <property type="match status" value="1"/>
</dbReference>
<evidence type="ECO:0000256" key="4">
    <source>
        <dbReference type="ARBA" id="ARBA00022723"/>
    </source>
</evidence>
<dbReference type="InterPro" id="IPR029065">
    <property type="entry name" value="Enolase_C-like"/>
</dbReference>
<dbReference type="PANTHER" id="PTHR13794:SF58">
    <property type="entry name" value="MITOCHONDRIAL ENOLASE SUPERFAMILY MEMBER 1"/>
    <property type="match status" value="1"/>
</dbReference>
<dbReference type="Gene3D" id="3.30.390.10">
    <property type="entry name" value="Enolase-like, N-terminal domain"/>
    <property type="match status" value="1"/>
</dbReference>
<evidence type="ECO:0000256" key="2">
    <source>
        <dbReference type="ARBA" id="ARBA00001946"/>
    </source>
</evidence>
<dbReference type="EC" id="4.2.1.68" evidence="3"/>
<name>A0ABP8DKL4_9ACTN</name>
<comment type="cofactor">
    <cofactor evidence="2">
        <name>Mg(2+)</name>
        <dbReference type="ChEBI" id="CHEBI:18420"/>
    </cofactor>
</comment>